<evidence type="ECO:0000313" key="1">
    <source>
        <dbReference type="EMBL" id="CAJ2675072.1"/>
    </source>
</evidence>
<reference evidence="1" key="1">
    <citation type="submission" date="2023-10" db="EMBL/GenBank/DDBJ databases">
        <authorList>
            <person name="Rodriguez Cubillos JULIANA M."/>
            <person name="De Vega J."/>
        </authorList>
    </citation>
    <scope>NUCLEOTIDE SEQUENCE</scope>
</reference>
<dbReference type="EMBL" id="CASHSV030000716">
    <property type="protein sequence ID" value="CAJ2675072.1"/>
    <property type="molecule type" value="Genomic_DNA"/>
</dbReference>
<evidence type="ECO:0000313" key="2">
    <source>
        <dbReference type="Proteomes" id="UP001177021"/>
    </source>
</evidence>
<accession>A0ACB0M2L4</accession>
<gene>
    <name evidence="1" type="ORF">MILVUS5_LOCUS38188</name>
</gene>
<protein>
    <submittedName>
        <fullName evidence="1">Uncharacterized protein</fullName>
    </submittedName>
</protein>
<organism evidence="1 2">
    <name type="scientific">Trifolium pratense</name>
    <name type="common">Red clover</name>
    <dbReference type="NCBI Taxonomy" id="57577"/>
    <lineage>
        <taxon>Eukaryota</taxon>
        <taxon>Viridiplantae</taxon>
        <taxon>Streptophyta</taxon>
        <taxon>Embryophyta</taxon>
        <taxon>Tracheophyta</taxon>
        <taxon>Spermatophyta</taxon>
        <taxon>Magnoliopsida</taxon>
        <taxon>eudicotyledons</taxon>
        <taxon>Gunneridae</taxon>
        <taxon>Pentapetalae</taxon>
        <taxon>rosids</taxon>
        <taxon>fabids</taxon>
        <taxon>Fabales</taxon>
        <taxon>Fabaceae</taxon>
        <taxon>Papilionoideae</taxon>
        <taxon>50 kb inversion clade</taxon>
        <taxon>NPAAA clade</taxon>
        <taxon>Hologalegina</taxon>
        <taxon>IRL clade</taxon>
        <taxon>Trifolieae</taxon>
        <taxon>Trifolium</taxon>
    </lineage>
</organism>
<name>A0ACB0M2L4_TRIPR</name>
<comment type="caution">
    <text evidence="1">The sequence shown here is derived from an EMBL/GenBank/DDBJ whole genome shotgun (WGS) entry which is preliminary data.</text>
</comment>
<proteinExistence type="predicted"/>
<keyword evidence="2" id="KW-1185">Reference proteome</keyword>
<sequence>MFVFSIVQNKNQTTMSNSCSSSNIINPSKKILLFLISLLFTLSSLPTKTNSLFFNITNFDDPTVAKNISFQGDGRITNGSIDLNKVSYLFRVGRAIYSQPLHLWDKNTKTLTSFTTRFTFTINSLNDTSYGDGFVFFLAPLGYQIPPNSAGGVFGLFNATTNSDFVMNYVVAVEFDTFVGSIDPPMKHVGIDDNALTSVAYGKFDIDNNLGRVCHVLIDYSSDKKILEVFWSFKGGDGNFGNSSISYQIDLMKKMPEFVNIGFSASTGLLTESNVIHSWEFSSNLKSDSTADVLLEGNGKKGSLKTVVIIVAVIVPVILVFFIASIVGWVIVKRKRKSLDEGLDEYGIPVPAKFDLDKGTIPRRFEYSELVAATNGFADDRMLGRGGYGQVYKGALSYLGKVVAVKRIFADFENSESVFINEVRIISRLIHRNLVQFIGWCHEQGEFLLVFEFMPNGSLDTHLFGDKKSLAWEVRYKIALGVANALRYLHDDAEQCVLHRDIKSANVLLDTDFSTKLGDFGMAKLVDPMLRTQRTGVVGTYGYLAPEYINGGRVSKESDMYSFGIVALELATGRRIFQDGEFHVPLMNWVWGLYVEGNLMSAVDERLNLEFDVNEMKSLLIVGLWCTHSNDKERPKAYEVIKVLNHEMALPELPLDMHDHAPPIVSFRPSNLVSFQPQMTNSLVCDGR</sequence>
<dbReference type="Proteomes" id="UP001177021">
    <property type="component" value="Unassembled WGS sequence"/>
</dbReference>